<comment type="caution">
    <text evidence="4">The sequence shown here is derived from an EMBL/GenBank/DDBJ whole genome shotgun (WGS) entry which is preliminary data.</text>
</comment>
<evidence type="ECO:0000313" key="4">
    <source>
        <dbReference type="EMBL" id="PVY36068.1"/>
    </source>
</evidence>
<dbReference type="InterPro" id="IPR050272">
    <property type="entry name" value="Isochorismatase-like_hydrls"/>
</dbReference>
<evidence type="ECO:0000313" key="3">
    <source>
        <dbReference type="EMBL" id="NMD87822.1"/>
    </source>
</evidence>
<keyword evidence="5" id="KW-1185">Reference proteome</keyword>
<dbReference type="Proteomes" id="UP000245959">
    <property type="component" value="Unassembled WGS sequence"/>
</dbReference>
<reference evidence="4 5" key="1">
    <citation type="submission" date="2018-04" db="EMBL/GenBank/DDBJ databases">
        <title>Genomic Encyclopedia of Type Strains, Phase IV (KMG-IV): sequencing the most valuable type-strain genomes for metagenomic binning, comparative biology and taxonomic classification.</title>
        <authorList>
            <person name="Goeker M."/>
        </authorList>
    </citation>
    <scope>NUCLEOTIDE SEQUENCE [LARGE SCALE GENOMIC DNA]</scope>
    <source>
        <strain evidence="4 5">DSM 14823</strain>
    </source>
</reference>
<name>A0A2U1AI43_9BACT</name>
<dbReference type="Proteomes" id="UP000576225">
    <property type="component" value="Unassembled WGS sequence"/>
</dbReference>
<organism evidence="4 5">
    <name type="scientific">Victivallis vadensis</name>
    <dbReference type="NCBI Taxonomy" id="172901"/>
    <lineage>
        <taxon>Bacteria</taxon>
        <taxon>Pseudomonadati</taxon>
        <taxon>Lentisphaerota</taxon>
        <taxon>Lentisphaeria</taxon>
        <taxon>Victivallales</taxon>
        <taxon>Victivallaceae</taxon>
        <taxon>Victivallis</taxon>
    </lineage>
</organism>
<feature type="domain" description="Isochorismatase-like" evidence="2">
    <location>
        <begin position="4"/>
        <end position="140"/>
    </location>
</feature>
<dbReference type="Pfam" id="PF00857">
    <property type="entry name" value="Isochorismatase"/>
    <property type="match status" value="1"/>
</dbReference>
<dbReference type="InterPro" id="IPR000868">
    <property type="entry name" value="Isochorismatase-like_dom"/>
</dbReference>
<dbReference type="PANTHER" id="PTHR43540">
    <property type="entry name" value="PEROXYUREIDOACRYLATE/UREIDOACRYLATE AMIDOHYDROLASE-RELATED"/>
    <property type="match status" value="1"/>
</dbReference>
<accession>A0A2U1AI43</accession>
<dbReference type="Gene3D" id="3.40.50.850">
    <property type="entry name" value="Isochorismatase-like"/>
    <property type="match status" value="1"/>
</dbReference>
<dbReference type="AlphaFoldDB" id="A0A2U1AI43"/>
<dbReference type="InterPro" id="IPR036380">
    <property type="entry name" value="Isochorismatase-like_sf"/>
</dbReference>
<dbReference type="EMBL" id="QEKH01000037">
    <property type="protein sequence ID" value="PVY36068.1"/>
    <property type="molecule type" value="Genomic_DNA"/>
</dbReference>
<proteinExistence type="predicted"/>
<dbReference type="RefSeq" id="WP_116885591.1">
    <property type="nucleotide sequence ID" value="NZ_JABAEW010000031.1"/>
</dbReference>
<evidence type="ECO:0000256" key="1">
    <source>
        <dbReference type="ARBA" id="ARBA00022801"/>
    </source>
</evidence>
<reference evidence="3 6" key="2">
    <citation type="submission" date="2020-04" db="EMBL/GenBank/DDBJ databases">
        <authorList>
            <person name="Hitch T.C.A."/>
            <person name="Wylensek D."/>
            <person name="Clavel T."/>
        </authorList>
    </citation>
    <scope>NUCLEOTIDE SEQUENCE [LARGE SCALE GENOMIC DNA]</scope>
    <source>
        <strain evidence="3 6">COR2-253-APC-1A</strain>
    </source>
</reference>
<evidence type="ECO:0000313" key="5">
    <source>
        <dbReference type="Proteomes" id="UP000245959"/>
    </source>
</evidence>
<dbReference type="SUPFAM" id="SSF52499">
    <property type="entry name" value="Isochorismatase-like hydrolases"/>
    <property type="match status" value="1"/>
</dbReference>
<dbReference type="CDD" id="cd01014">
    <property type="entry name" value="nicotinamidase_related"/>
    <property type="match status" value="1"/>
</dbReference>
<dbReference type="GeneID" id="78296864"/>
<evidence type="ECO:0000259" key="2">
    <source>
        <dbReference type="Pfam" id="PF00857"/>
    </source>
</evidence>
<keyword evidence="1 3" id="KW-0378">Hydrolase</keyword>
<dbReference type="EMBL" id="JABAEW010000031">
    <property type="protein sequence ID" value="NMD87822.1"/>
    <property type="molecule type" value="Genomic_DNA"/>
</dbReference>
<gene>
    <name evidence="4" type="ORF">C8D82_13732</name>
    <name evidence="3" type="ORF">HF882_14640</name>
</gene>
<protein>
    <submittedName>
        <fullName evidence="3">Cysteine hydrolase</fullName>
    </submittedName>
    <submittedName>
        <fullName evidence="4">Nicotinamidase-related amidase</fullName>
    </submittedName>
</protein>
<dbReference type="GO" id="GO:0016787">
    <property type="term" value="F:hydrolase activity"/>
    <property type="evidence" value="ECO:0007669"/>
    <property type="project" value="UniProtKB-KW"/>
</dbReference>
<sequence length="179" mass="20093">MKNTVLLVVDVQNALIAKQPYRGQELLENIGVLTGACRESGIEVVYVRHDGSARGMLVPGTTEWEIVSAIAPLPGERIFDKRFCSSFQETGLEKYLKEKEARQLILTGMQTEYCIDATCKAAFERGYRVVVPEAATSTFDNPFLTGRQLCEFYENLIWRPCFAGVMPVPELLKRIPADK</sequence>
<dbReference type="PANTHER" id="PTHR43540:SF14">
    <property type="entry name" value="ISOCHORISMATASE"/>
    <property type="match status" value="1"/>
</dbReference>
<evidence type="ECO:0000313" key="6">
    <source>
        <dbReference type="Proteomes" id="UP000576225"/>
    </source>
</evidence>